<proteinExistence type="predicted"/>
<evidence type="ECO:0000313" key="1">
    <source>
        <dbReference type="EMBL" id="DAF54954.1"/>
    </source>
</evidence>
<name>A0A8S5SWN4_9CAUD</name>
<organism evidence="1">
    <name type="scientific">Siphoviridae sp. ctHOG1</name>
    <dbReference type="NCBI Taxonomy" id="2827829"/>
    <lineage>
        <taxon>Viruses</taxon>
        <taxon>Duplodnaviria</taxon>
        <taxon>Heunggongvirae</taxon>
        <taxon>Uroviricota</taxon>
        <taxon>Caudoviricetes</taxon>
    </lineage>
</organism>
<accession>A0A8S5SWN4</accession>
<reference evidence="1" key="1">
    <citation type="journal article" date="2021" name="Proc. Natl. Acad. Sci. U.S.A.">
        <title>A Catalog of Tens of Thousands of Viruses from Human Metagenomes Reveals Hidden Associations with Chronic Diseases.</title>
        <authorList>
            <person name="Tisza M.J."/>
            <person name="Buck C.B."/>
        </authorList>
    </citation>
    <scope>NUCLEOTIDE SEQUENCE</scope>
    <source>
        <strain evidence="1">CtHOG1</strain>
    </source>
</reference>
<dbReference type="EMBL" id="BK032683">
    <property type="protein sequence ID" value="DAF54954.1"/>
    <property type="molecule type" value="Genomic_DNA"/>
</dbReference>
<sequence>MFTQPCFIRKNTPELRKKLEELGYIPLTMNLLLEKAPTLVAMEFPRGNPIFNAVIYIHEYVKMFQNEIKFIDCGTNENLFLAIASLRDDTDYGQWFIFDAESFLTLKKGDWMKFISYDECVINSPMWSHKATVQELIEHFRKKEEKP</sequence>
<protein>
    <submittedName>
        <fullName evidence="1">Uncharacterized protein</fullName>
    </submittedName>
</protein>